<name>A0A1V5ZMZ7_9BACT</name>
<accession>A0A1V5ZMZ7</accession>
<dbReference type="EMBL" id="MWDB01000014">
    <property type="protein sequence ID" value="OQB41585.1"/>
    <property type="molecule type" value="Genomic_DNA"/>
</dbReference>
<comment type="caution">
    <text evidence="2">The sequence shown here is derived from an EMBL/GenBank/DDBJ whole genome shotgun (WGS) entry which is preliminary data.</text>
</comment>
<reference evidence="2" key="1">
    <citation type="submission" date="2017-02" db="EMBL/GenBank/DDBJ databases">
        <title>Delving into the versatile metabolic prowess of the omnipresent phylum Bacteroidetes.</title>
        <authorList>
            <person name="Nobu M.K."/>
            <person name="Mei R."/>
            <person name="Narihiro T."/>
            <person name="Kuroda K."/>
            <person name="Liu W.-T."/>
        </authorList>
    </citation>
    <scope>NUCLEOTIDE SEQUENCE</scope>
    <source>
        <strain evidence="2">ADurb.Bin160</strain>
    </source>
</reference>
<evidence type="ECO:0000256" key="1">
    <source>
        <dbReference type="SAM" id="MobiDB-lite"/>
    </source>
</evidence>
<dbReference type="Proteomes" id="UP000485621">
    <property type="component" value="Unassembled WGS sequence"/>
</dbReference>
<gene>
    <name evidence="2" type="ORF">BWY04_00765</name>
</gene>
<feature type="region of interest" description="Disordered" evidence="1">
    <location>
        <begin position="1"/>
        <end position="20"/>
    </location>
</feature>
<proteinExistence type="predicted"/>
<protein>
    <submittedName>
        <fullName evidence="2">Uncharacterized protein</fullName>
    </submittedName>
</protein>
<dbReference type="AlphaFoldDB" id="A0A1V5ZMZ7"/>
<organism evidence="2">
    <name type="scientific">candidate division CPR1 bacterium ADurb.Bin160</name>
    <dbReference type="NCBI Taxonomy" id="1852826"/>
    <lineage>
        <taxon>Bacteria</taxon>
        <taxon>candidate division CPR1</taxon>
    </lineage>
</organism>
<evidence type="ECO:0000313" key="2">
    <source>
        <dbReference type="EMBL" id="OQB41585.1"/>
    </source>
</evidence>
<sequence length="113" mass="12381">MEPFSPAFQTAGGGDISQRFGSGNQVLSEATSGGGWLLTGLGIPKDANGMNTTGTDPFFGKDQYFQYIRNDLCLTSCLYWYAGSYAGVWAVDWYGRRMHVAFYVGFRCGAYLV</sequence>